<dbReference type="PANTHER" id="PTHR22993:SF9">
    <property type="entry name" value="FORMAMIDOPYRIMIDINE-DNA GLYCOSYLASE"/>
    <property type="match status" value="1"/>
</dbReference>
<keyword evidence="11 15" id="KW-0456">Lyase</keyword>
<keyword evidence="6 15" id="KW-0863">Zinc-finger</keyword>
<evidence type="ECO:0000256" key="10">
    <source>
        <dbReference type="ARBA" id="ARBA00023204"/>
    </source>
</evidence>
<keyword evidence="7 15" id="KW-0378">Hydrolase</keyword>
<comment type="similarity">
    <text evidence="2 15">Belongs to the FPG family.</text>
</comment>
<dbReference type="Gene3D" id="1.10.8.50">
    <property type="match status" value="1"/>
</dbReference>
<dbReference type="InterPro" id="IPR000214">
    <property type="entry name" value="Znf_DNA_glyclase/AP_lyase"/>
</dbReference>
<evidence type="ECO:0000256" key="14">
    <source>
        <dbReference type="ARBA" id="ARBA00044632"/>
    </source>
</evidence>
<evidence type="ECO:0000256" key="1">
    <source>
        <dbReference type="ARBA" id="ARBA00001668"/>
    </source>
</evidence>
<reference evidence="18" key="1">
    <citation type="submission" date="2019-03" db="EMBL/GenBank/DDBJ databases">
        <title>Lake Tanganyika Metagenome-Assembled Genomes (MAGs).</title>
        <authorList>
            <person name="Tran P."/>
        </authorList>
    </citation>
    <scope>NUCLEOTIDE SEQUENCE</scope>
    <source>
        <strain evidence="18">K_DeepCast_65m_m2_066</strain>
    </source>
</reference>
<name>A0A937W859_UNCTE</name>
<dbReference type="SMART" id="SM00898">
    <property type="entry name" value="Fapy_DNA_glyco"/>
    <property type="match status" value="1"/>
</dbReference>
<dbReference type="Gene3D" id="3.20.190.10">
    <property type="entry name" value="MutM-like, N-terminal"/>
    <property type="match status" value="1"/>
</dbReference>
<evidence type="ECO:0000256" key="12">
    <source>
        <dbReference type="ARBA" id="ARBA00023268"/>
    </source>
</evidence>
<dbReference type="PROSITE" id="PS51068">
    <property type="entry name" value="FPG_CAT"/>
    <property type="match status" value="1"/>
</dbReference>
<dbReference type="GO" id="GO:0003684">
    <property type="term" value="F:damaged DNA binding"/>
    <property type="evidence" value="ECO:0007669"/>
    <property type="project" value="InterPro"/>
</dbReference>
<evidence type="ECO:0000313" key="18">
    <source>
        <dbReference type="EMBL" id="MBM3227229.1"/>
    </source>
</evidence>
<evidence type="ECO:0000259" key="17">
    <source>
        <dbReference type="PROSITE" id="PS51068"/>
    </source>
</evidence>
<sequence length="274" mass="30743">MPELPEVETIRRGLAARLPGQTITGVRVRQAQLRHLVDVAALQAQTVGSTIRRIERRAKYLLLHLDPDGVLLLHLGMTGRLWVGPPAPEDAPHDHLIFALGPDLELRFHDTRRFGMCYVTTTAELPHHPRLQHLGPEPLSEAFSGTYLWQRAHGLQKPVKNFIMDAAVVVGVGNIYASESLFLAGLRPTRAIGRLRRVQWERLCTAIQEVLQAAIEHHGTSFSDYVDSEGQQGHFQNQLFVYGRDGEACRRDGQPIKRIVQAGRSSYYCPGCQR</sequence>
<dbReference type="NCBIfam" id="TIGR00577">
    <property type="entry name" value="fpg"/>
    <property type="match status" value="1"/>
</dbReference>
<dbReference type="Proteomes" id="UP000712673">
    <property type="component" value="Unassembled WGS sequence"/>
</dbReference>
<protein>
    <recommendedName>
        <fullName evidence="15">Formamidopyrimidine-DNA glycosylase</fullName>
        <shortName evidence="15">Fapy-DNA glycosylase</shortName>
        <ecNumber evidence="15">3.2.2.23</ecNumber>
    </recommendedName>
    <alternativeName>
        <fullName evidence="15">DNA-(apurinic or apyrimidinic site) lyase MutM</fullName>
        <shortName evidence="15">AP lyase MutM</shortName>
        <ecNumber evidence="15">4.2.99.18</ecNumber>
    </alternativeName>
</protein>
<dbReference type="SUPFAM" id="SSF46946">
    <property type="entry name" value="S13-like H2TH domain"/>
    <property type="match status" value="1"/>
</dbReference>
<evidence type="ECO:0000256" key="7">
    <source>
        <dbReference type="ARBA" id="ARBA00022801"/>
    </source>
</evidence>
<dbReference type="SUPFAM" id="SSF57716">
    <property type="entry name" value="Glucocorticoid receptor-like (DNA-binding domain)"/>
    <property type="match status" value="1"/>
</dbReference>
<feature type="binding site" evidence="15">
    <location>
        <position position="93"/>
    </location>
    <ligand>
        <name>DNA</name>
        <dbReference type="ChEBI" id="CHEBI:16991"/>
    </ligand>
</feature>
<dbReference type="SMART" id="SM01232">
    <property type="entry name" value="H2TH"/>
    <property type="match status" value="1"/>
</dbReference>
<gene>
    <name evidence="15 18" type="primary">mutM</name>
    <name evidence="15" type="synonym">fpg</name>
    <name evidence="18" type="ORF">FJZ47_25970</name>
</gene>
<dbReference type="Pfam" id="PF01149">
    <property type="entry name" value="Fapy_DNA_glyco"/>
    <property type="match status" value="1"/>
</dbReference>
<comment type="function">
    <text evidence="15">Involved in base excision repair of DNA damaged by oxidation or by mutagenic agents. Acts as DNA glycosylase that recognizes and removes damaged bases. Has a preference for oxidized purines, such as 7,8-dihydro-8-oxoguanine (8-oxoG). Has AP (apurinic/apyrimidinic) lyase activity and introduces nicks in the DNA strand. Cleaves the DNA backbone by beta-delta elimination to generate a single-strand break at the site of the removed base with both 3'- and 5'-phosphates.</text>
</comment>
<evidence type="ECO:0000256" key="2">
    <source>
        <dbReference type="ARBA" id="ARBA00009409"/>
    </source>
</evidence>
<dbReference type="PANTHER" id="PTHR22993">
    <property type="entry name" value="FORMAMIDOPYRIMIDINE-DNA GLYCOSYLASE"/>
    <property type="match status" value="1"/>
</dbReference>
<evidence type="ECO:0000256" key="13">
    <source>
        <dbReference type="ARBA" id="ARBA00023295"/>
    </source>
</evidence>
<evidence type="ECO:0000256" key="15">
    <source>
        <dbReference type="HAMAP-Rule" id="MF_00103"/>
    </source>
</evidence>
<keyword evidence="4 15" id="KW-0479">Metal-binding</keyword>
<feature type="binding site" evidence="15">
    <location>
        <position position="112"/>
    </location>
    <ligand>
        <name>DNA</name>
        <dbReference type="ChEBI" id="CHEBI:16991"/>
    </ligand>
</feature>
<evidence type="ECO:0000256" key="5">
    <source>
        <dbReference type="ARBA" id="ARBA00022763"/>
    </source>
</evidence>
<dbReference type="InterPro" id="IPR010663">
    <property type="entry name" value="Znf_FPG/IleRS"/>
</dbReference>
<evidence type="ECO:0000313" key="19">
    <source>
        <dbReference type="Proteomes" id="UP000712673"/>
    </source>
</evidence>
<dbReference type="InterPro" id="IPR012319">
    <property type="entry name" value="FPG_cat"/>
</dbReference>
<dbReference type="Pfam" id="PF06827">
    <property type="entry name" value="zf-FPG_IleRS"/>
    <property type="match status" value="1"/>
</dbReference>
<dbReference type="GO" id="GO:0034039">
    <property type="term" value="F:8-oxo-7,8-dihydroguanine DNA N-glycosylase activity"/>
    <property type="evidence" value="ECO:0007669"/>
    <property type="project" value="TreeGrafter"/>
</dbReference>
<evidence type="ECO:0000256" key="9">
    <source>
        <dbReference type="ARBA" id="ARBA00023125"/>
    </source>
</evidence>
<dbReference type="CDD" id="cd08966">
    <property type="entry name" value="EcFpg-like_N"/>
    <property type="match status" value="1"/>
</dbReference>
<dbReference type="PROSITE" id="PS51066">
    <property type="entry name" value="ZF_FPG_2"/>
    <property type="match status" value="1"/>
</dbReference>
<feature type="domain" description="FPG-type" evidence="16">
    <location>
        <begin position="240"/>
        <end position="274"/>
    </location>
</feature>
<dbReference type="GO" id="GO:0006284">
    <property type="term" value="P:base-excision repair"/>
    <property type="evidence" value="ECO:0007669"/>
    <property type="project" value="InterPro"/>
</dbReference>
<comment type="cofactor">
    <cofactor evidence="15">
        <name>Zn(2+)</name>
        <dbReference type="ChEBI" id="CHEBI:29105"/>
    </cofactor>
    <text evidence="15">Binds 1 zinc ion per subunit.</text>
</comment>
<comment type="caution">
    <text evidence="15">Lacks conserved residue(s) required for the propagation of feature annotation.</text>
</comment>
<dbReference type="GO" id="GO:0008270">
    <property type="term" value="F:zinc ion binding"/>
    <property type="evidence" value="ECO:0007669"/>
    <property type="project" value="UniProtKB-UniRule"/>
</dbReference>
<comment type="catalytic activity">
    <reaction evidence="14 15">
        <text>2'-deoxyribonucleotide-(2'-deoxyribose 5'-phosphate)-2'-deoxyribonucleotide-DNA = a 3'-end 2'-deoxyribonucleotide-(2,3-dehydro-2,3-deoxyribose 5'-phosphate)-DNA + a 5'-end 5'-phospho-2'-deoxyribonucleoside-DNA + H(+)</text>
        <dbReference type="Rhea" id="RHEA:66592"/>
        <dbReference type="Rhea" id="RHEA-COMP:13180"/>
        <dbReference type="Rhea" id="RHEA-COMP:16897"/>
        <dbReference type="Rhea" id="RHEA-COMP:17067"/>
        <dbReference type="ChEBI" id="CHEBI:15378"/>
        <dbReference type="ChEBI" id="CHEBI:136412"/>
        <dbReference type="ChEBI" id="CHEBI:157695"/>
        <dbReference type="ChEBI" id="CHEBI:167181"/>
        <dbReference type="EC" id="4.2.99.18"/>
    </reaction>
</comment>
<keyword evidence="5 15" id="KW-0227">DNA damage</keyword>
<keyword evidence="13 15" id="KW-0326">Glycosidase</keyword>
<evidence type="ECO:0000259" key="16">
    <source>
        <dbReference type="PROSITE" id="PS51066"/>
    </source>
</evidence>
<dbReference type="InterPro" id="IPR015886">
    <property type="entry name" value="H2TH_FPG"/>
</dbReference>
<feature type="active site" description="Proton donor; for delta-elimination activity" evidence="15">
    <location>
        <position position="264"/>
    </location>
</feature>
<keyword evidence="12 15" id="KW-0511">Multifunctional enzyme</keyword>
<keyword evidence="8 15" id="KW-0862">Zinc</keyword>
<dbReference type="Pfam" id="PF06831">
    <property type="entry name" value="H2TH"/>
    <property type="match status" value="1"/>
</dbReference>
<dbReference type="FunFam" id="1.10.8.50:FF:000003">
    <property type="entry name" value="Formamidopyrimidine-DNA glycosylase"/>
    <property type="match status" value="1"/>
</dbReference>
<dbReference type="NCBIfam" id="NF002211">
    <property type="entry name" value="PRK01103.1"/>
    <property type="match status" value="1"/>
</dbReference>
<dbReference type="EC" id="3.2.2.23" evidence="15"/>
<keyword evidence="10 15" id="KW-0234">DNA repair</keyword>
<proteinExistence type="inferred from homology"/>
<keyword evidence="9 15" id="KW-0238">DNA-binding</keyword>
<evidence type="ECO:0000256" key="3">
    <source>
        <dbReference type="ARBA" id="ARBA00011245"/>
    </source>
</evidence>
<feature type="active site" description="Schiff-base intermediate with DNA" evidence="15">
    <location>
        <position position="2"/>
    </location>
</feature>
<evidence type="ECO:0000256" key="8">
    <source>
        <dbReference type="ARBA" id="ARBA00022833"/>
    </source>
</evidence>
<feature type="active site" description="Proton donor; for beta-elimination activity" evidence="15">
    <location>
        <position position="59"/>
    </location>
</feature>
<dbReference type="InterPro" id="IPR020629">
    <property type="entry name" value="FPG_Glyclase"/>
</dbReference>
<organism evidence="18 19">
    <name type="scientific">Tectimicrobiota bacterium</name>
    <dbReference type="NCBI Taxonomy" id="2528274"/>
    <lineage>
        <taxon>Bacteria</taxon>
        <taxon>Pseudomonadati</taxon>
        <taxon>Nitrospinota/Tectimicrobiota group</taxon>
        <taxon>Candidatus Tectimicrobiota</taxon>
    </lineage>
</organism>
<dbReference type="AlphaFoldDB" id="A0A937W859"/>
<dbReference type="InterPro" id="IPR035937">
    <property type="entry name" value="FPG_N"/>
</dbReference>
<accession>A0A937W859</accession>
<evidence type="ECO:0000256" key="11">
    <source>
        <dbReference type="ARBA" id="ARBA00023239"/>
    </source>
</evidence>
<evidence type="ECO:0000256" key="4">
    <source>
        <dbReference type="ARBA" id="ARBA00022723"/>
    </source>
</evidence>
<dbReference type="EC" id="4.2.99.18" evidence="15"/>
<dbReference type="SUPFAM" id="SSF81624">
    <property type="entry name" value="N-terminal domain of MutM-like DNA repair proteins"/>
    <property type="match status" value="1"/>
</dbReference>
<dbReference type="InterPro" id="IPR010979">
    <property type="entry name" value="Ribosomal_uS13-like_H2TH"/>
</dbReference>
<comment type="catalytic activity">
    <reaction evidence="1 15">
        <text>Hydrolysis of DNA containing ring-opened 7-methylguanine residues, releasing 2,6-diamino-4-hydroxy-5-(N-methyl)formamidopyrimidine.</text>
        <dbReference type="EC" id="3.2.2.23"/>
    </reaction>
</comment>
<comment type="caution">
    <text evidence="18">The sequence shown here is derived from an EMBL/GenBank/DDBJ whole genome shotgun (WGS) entry which is preliminary data.</text>
</comment>
<dbReference type="HAMAP" id="MF_00103">
    <property type="entry name" value="Fapy_DNA_glycosyl"/>
    <property type="match status" value="1"/>
</dbReference>
<evidence type="ECO:0000256" key="6">
    <source>
        <dbReference type="ARBA" id="ARBA00022771"/>
    </source>
</evidence>
<dbReference type="EMBL" id="VGLS01001264">
    <property type="protein sequence ID" value="MBM3227229.1"/>
    <property type="molecule type" value="Genomic_DNA"/>
</dbReference>
<dbReference type="GO" id="GO:0140078">
    <property type="term" value="F:class I DNA-(apurinic or apyrimidinic site) endonuclease activity"/>
    <property type="evidence" value="ECO:0007669"/>
    <property type="project" value="UniProtKB-EC"/>
</dbReference>
<feature type="domain" description="Formamidopyrimidine-DNA glycosylase catalytic" evidence="17">
    <location>
        <begin position="2"/>
        <end position="115"/>
    </location>
</feature>
<comment type="subunit">
    <text evidence="3 15">Monomer.</text>
</comment>
<feature type="active site" description="Proton donor" evidence="15">
    <location>
        <position position="3"/>
    </location>
</feature>